<organism evidence="1 2">
    <name type="scientific">Fusarium oligoseptatum</name>
    <dbReference type="NCBI Taxonomy" id="2604345"/>
    <lineage>
        <taxon>Eukaryota</taxon>
        <taxon>Fungi</taxon>
        <taxon>Dikarya</taxon>
        <taxon>Ascomycota</taxon>
        <taxon>Pezizomycotina</taxon>
        <taxon>Sordariomycetes</taxon>
        <taxon>Hypocreomycetidae</taxon>
        <taxon>Hypocreales</taxon>
        <taxon>Nectriaceae</taxon>
        <taxon>Fusarium</taxon>
        <taxon>Fusarium solani species complex</taxon>
    </lineage>
</organism>
<gene>
    <name evidence="1" type="ORF">CEP52_015745</name>
</gene>
<evidence type="ECO:0000313" key="1">
    <source>
        <dbReference type="EMBL" id="RSL86668.1"/>
    </source>
</evidence>
<name>A0A428SA62_9HYPO</name>
<dbReference type="AlphaFoldDB" id="A0A428SA62"/>
<evidence type="ECO:0000313" key="2">
    <source>
        <dbReference type="Proteomes" id="UP000287144"/>
    </source>
</evidence>
<protein>
    <submittedName>
        <fullName evidence="1">Uncharacterized protein</fullName>
    </submittedName>
</protein>
<accession>A0A428SA62</accession>
<dbReference type="Proteomes" id="UP000287144">
    <property type="component" value="Unassembled WGS sequence"/>
</dbReference>
<reference evidence="1 2" key="1">
    <citation type="submission" date="2017-06" db="EMBL/GenBank/DDBJ databases">
        <title>Comparative genomic analysis of Ambrosia Fusariam Clade fungi.</title>
        <authorList>
            <person name="Stajich J.E."/>
            <person name="Carrillo J."/>
            <person name="Kijimoto T."/>
            <person name="Eskalen A."/>
            <person name="O'Donnell K."/>
            <person name="Kasson M."/>
        </authorList>
    </citation>
    <scope>NUCLEOTIDE SEQUENCE [LARGE SCALE GENOMIC DNA]</scope>
    <source>
        <strain evidence="1 2">NRRL62579</strain>
    </source>
</reference>
<keyword evidence="2" id="KW-1185">Reference proteome</keyword>
<dbReference type="EMBL" id="NKCK01000293">
    <property type="protein sequence ID" value="RSL86668.1"/>
    <property type="molecule type" value="Genomic_DNA"/>
</dbReference>
<proteinExistence type="predicted"/>
<comment type="caution">
    <text evidence="1">The sequence shown here is derived from an EMBL/GenBank/DDBJ whole genome shotgun (WGS) entry which is preliminary data.</text>
</comment>
<sequence length="81" mass="8824">MSKWRLAAESKSGIPKPWHSGANGLRNVIRYDAYAIGSSLRGHFKFFSSRRTGISGRNISAPAGRFSDRGFSCTTSATSIK</sequence>